<protein>
    <recommendedName>
        <fullName evidence="2">Acyltransferase 3 domain-containing protein</fullName>
    </recommendedName>
</protein>
<feature type="transmembrane region" description="Helical" evidence="1">
    <location>
        <begin position="257"/>
        <end position="278"/>
    </location>
</feature>
<dbReference type="InterPro" id="IPR002656">
    <property type="entry name" value="Acyl_transf_3_dom"/>
</dbReference>
<dbReference type="Pfam" id="PF01757">
    <property type="entry name" value="Acyl_transf_3"/>
    <property type="match status" value="1"/>
</dbReference>
<keyword evidence="1" id="KW-0812">Transmembrane</keyword>
<feature type="transmembrane region" description="Helical" evidence="1">
    <location>
        <begin position="325"/>
        <end position="343"/>
    </location>
</feature>
<evidence type="ECO:0000256" key="1">
    <source>
        <dbReference type="SAM" id="Phobius"/>
    </source>
</evidence>
<dbReference type="GO" id="GO:0016747">
    <property type="term" value="F:acyltransferase activity, transferring groups other than amino-acyl groups"/>
    <property type="evidence" value="ECO:0007669"/>
    <property type="project" value="InterPro"/>
</dbReference>
<sequence>MIKPLTSLRFLFALMVFGDHLQFFDFAQYPQFKEWHYSVIGEGFIGVSFFFILSGFILSLNYDDRLLSRKVSFREFWVARIARVYPLHLLTLLLALVLEIANTEQASDFFADPAASVVAFLANAALIHSFVPDPNYFFAYNAPSWSISDEMFFYFAFPFIILLFIRNKALLRYSFLLFLAIPAFMYFSPGQGHHKYLYINPFFRIVDFVLGIFLHQVYKAGYLGRLYRSRAGATAMELLSVGAFVAVFHYHNYVPVVYRYSCYYWVPMALVIFSFAHSRGYISALLSGKALVLLGEISFSFYLIHQLVIRYVVSRNDVYDFVEDSYVLTGVIFVISLGLSYLLHKYVEIPCNRYLKEKYRHSRFAAAPTVEAPTAAAEPVPTA</sequence>
<feature type="transmembrane region" description="Helical" evidence="1">
    <location>
        <begin position="82"/>
        <end position="101"/>
    </location>
</feature>
<dbReference type="PANTHER" id="PTHR23028">
    <property type="entry name" value="ACETYLTRANSFERASE"/>
    <property type="match status" value="1"/>
</dbReference>
<dbReference type="PANTHER" id="PTHR23028:SF53">
    <property type="entry name" value="ACYL_TRANSF_3 DOMAIN-CONTAINING PROTEIN"/>
    <property type="match status" value="1"/>
</dbReference>
<accession>A0A1G1T6P3</accession>
<feature type="domain" description="Acyltransferase 3" evidence="2">
    <location>
        <begin position="7"/>
        <end position="344"/>
    </location>
</feature>
<name>A0A1G1T6P3_9BACT</name>
<keyword evidence="1" id="KW-0472">Membrane</keyword>
<dbReference type="AlphaFoldDB" id="A0A1G1T6P3"/>
<organism evidence="3 4">
    <name type="scientific">Hymenobacter lapidarius</name>
    <dbReference type="NCBI Taxonomy" id="1908237"/>
    <lineage>
        <taxon>Bacteria</taxon>
        <taxon>Pseudomonadati</taxon>
        <taxon>Bacteroidota</taxon>
        <taxon>Cytophagia</taxon>
        <taxon>Cytophagales</taxon>
        <taxon>Hymenobacteraceae</taxon>
        <taxon>Hymenobacter</taxon>
    </lineage>
</organism>
<dbReference type="GO" id="GO:0016020">
    <property type="term" value="C:membrane"/>
    <property type="evidence" value="ECO:0007669"/>
    <property type="project" value="TreeGrafter"/>
</dbReference>
<dbReference type="OrthoDB" id="9796461at2"/>
<feature type="transmembrane region" description="Helical" evidence="1">
    <location>
        <begin position="6"/>
        <end position="27"/>
    </location>
</feature>
<gene>
    <name evidence="3" type="ORF">BEN47_12795</name>
</gene>
<dbReference type="InterPro" id="IPR050879">
    <property type="entry name" value="Acyltransferase_3"/>
</dbReference>
<dbReference type="EMBL" id="MDZB01000096">
    <property type="protein sequence ID" value="OGX86529.1"/>
    <property type="molecule type" value="Genomic_DNA"/>
</dbReference>
<proteinExistence type="predicted"/>
<feature type="transmembrane region" description="Helical" evidence="1">
    <location>
        <begin position="201"/>
        <end position="218"/>
    </location>
</feature>
<keyword evidence="4" id="KW-1185">Reference proteome</keyword>
<keyword evidence="1" id="KW-1133">Transmembrane helix</keyword>
<feature type="transmembrane region" description="Helical" evidence="1">
    <location>
        <begin position="39"/>
        <end position="62"/>
    </location>
</feature>
<dbReference type="GO" id="GO:0009103">
    <property type="term" value="P:lipopolysaccharide biosynthetic process"/>
    <property type="evidence" value="ECO:0007669"/>
    <property type="project" value="TreeGrafter"/>
</dbReference>
<dbReference type="Proteomes" id="UP000176294">
    <property type="component" value="Unassembled WGS sequence"/>
</dbReference>
<dbReference type="RefSeq" id="WP_070726934.1">
    <property type="nucleotide sequence ID" value="NZ_MDZB01000096.1"/>
</dbReference>
<evidence type="ECO:0000313" key="3">
    <source>
        <dbReference type="EMBL" id="OGX86529.1"/>
    </source>
</evidence>
<feature type="transmembrane region" description="Helical" evidence="1">
    <location>
        <begin position="173"/>
        <end position="189"/>
    </location>
</feature>
<reference evidence="3 4" key="1">
    <citation type="submission" date="2016-08" db="EMBL/GenBank/DDBJ databases">
        <title>Hymenobacter coccineus sp. nov., Hymenobacter lapidarius sp. nov. and Hymenobacter glacialis sp. nov., isolated from Antarctic soil.</title>
        <authorList>
            <person name="Sedlacek I."/>
            <person name="Kralova S."/>
            <person name="Kyrova K."/>
            <person name="Maslanova I."/>
            <person name="Stankova E."/>
            <person name="Vrbovska V."/>
            <person name="Nemec M."/>
            <person name="Bartak M."/>
            <person name="Svec P."/>
            <person name="Busse H.-J."/>
            <person name="Pantucek R."/>
        </authorList>
    </citation>
    <scope>NUCLEOTIDE SEQUENCE [LARGE SCALE GENOMIC DNA]</scope>
    <source>
        <strain evidence="3 4">CCM 8643</strain>
    </source>
</reference>
<dbReference type="STRING" id="1908237.BEN47_12795"/>
<feature type="transmembrane region" description="Helical" evidence="1">
    <location>
        <begin position="151"/>
        <end position="166"/>
    </location>
</feature>
<feature type="transmembrane region" description="Helical" evidence="1">
    <location>
        <begin position="230"/>
        <end position="251"/>
    </location>
</feature>
<feature type="transmembrane region" description="Helical" evidence="1">
    <location>
        <begin position="290"/>
        <end position="313"/>
    </location>
</feature>
<comment type="caution">
    <text evidence="3">The sequence shown here is derived from an EMBL/GenBank/DDBJ whole genome shotgun (WGS) entry which is preliminary data.</text>
</comment>
<evidence type="ECO:0000313" key="4">
    <source>
        <dbReference type="Proteomes" id="UP000176294"/>
    </source>
</evidence>
<evidence type="ECO:0000259" key="2">
    <source>
        <dbReference type="Pfam" id="PF01757"/>
    </source>
</evidence>